<sequence>MKSLFVEGNSAMHRVSARAKLLVLAALGVMLFLTANFLLLALGVLATAGIYFSIGLPARSALARLKPVFLTILIVALFSLAFNPWHIAVVALLRLTALMLFAAAVTATTAIAQFIDEITLLARPLERLGLLRADDVGLAVGLVVRFVPEILDRYRAIREAHAARGIKVRPTTVLVPLIILTLRDADNIAAAIDARGVRRHVN</sequence>
<evidence type="ECO:0000256" key="3">
    <source>
        <dbReference type="ARBA" id="ARBA00022692"/>
    </source>
</evidence>
<dbReference type="RefSeq" id="WP_025661083.1">
    <property type="nucleotide sequence ID" value="NZ_LNCD01000070.1"/>
</dbReference>
<evidence type="ECO:0000256" key="2">
    <source>
        <dbReference type="ARBA" id="ARBA00008564"/>
    </source>
</evidence>
<dbReference type="EMBL" id="LNCD01000070">
    <property type="protein sequence ID" value="KWV52750.1"/>
    <property type="molecule type" value="Genomic_DNA"/>
</dbReference>
<dbReference type="PANTHER" id="PTHR33514">
    <property type="entry name" value="PROTEIN ABCI12, CHLOROPLASTIC"/>
    <property type="match status" value="1"/>
</dbReference>
<comment type="caution">
    <text evidence="7">The sequence shown here is derived from an EMBL/GenBank/DDBJ whole genome shotgun (WGS) entry which is preliminary data.</text>
</comment>
<gene>
    <name evidence="7" type="ORF">AS026_04495</name>
</gene>
<protein>
    <submittedName>
        <fullName evidence="7">Transporter</fullName>
    </submittedName>
</protein>
<keyword evidence="5 6" id="KW-0472">Membrane</keyword>
<evidence type="ECO:0000256" key="1">
    <source>
        <dbReference type="ARBA" id="ARBA00004141"/>
    </source>
</evidence>
<dbReference type="Pfam" id="PF02361">
    <property type="entry name" value="CbiQ"/>
    <property type="match status" value="1"/>
</dbReference>
<feature type="transmembrane region" description="Helical" evidence="6">
    <location>
        <begin position="66"/>
        <end position="85"/>
    </location>
</feature>
<accession>A0A109JPI9</accession>
<dbReference type="InterPro" id="IPR003339">
    <property type="entry name" value="ABC/ECF_trnsptr_transmembrane"/>
</dbReference>
<evidence type="ECO:0000256" key="6">
    <source>
        <dbReference type="SAM" id="Phobius"/>
    </source>
</evidence>
<dbReference type="Proteomes" id="UP000068164">
    <property type="component" value="Unassembled WGS sequence"/>
</dbReference>
<dbReference type="GO" id="GO:0005886">
    <property type="term" value="C:plasma membrane"/>
    <property type="evidence" value="ECO:0007669"/>
    <property type="project" value="TreeGrafter"/>
</dbReference>
<evidence type="ECO:0000256" key="4">
    <source>
        <dbReference type="ARBA" id="ARBA00022989"/>
    </source>
</evidence>
<dbReference type="AlphaFoldDB" id="A0A109JPI9"/>
<keyword evidence="4 6" id="KW-1133">Transmembrane helix</keyword>
<dbReference type="OrthoDB" id="5868344at2"/>
<feature type="transmembrane region" description="Helical" evidence="6">
    <location>
        <begin position="21"/>
        <end position="54"/>
    </location>
</feature>
<comment type="subcellular location">
    <subcellularLocation>
        <location evidence="1">Membrane</location>
        <topology evidence="1">Multi-pass membrane protein</topology>
    </subcellularLocation>
</comment>
<organism evidence="7 8">
    <name type="scientific">Rhizobium altiplani</name>
    <dbReference type="NCBI Taxonomy" id="1864509"/>
    <lineage>
        <taxon>Bacteria</taxon>
        <taxon>Pseudomonadati</taxon>
        <taxon>Pseudomonadota</taxon>
        <taxon>Alphaproteobacteria</taxon>
        <taxon>Hyphomicrobiales</taxon>
        <taxon>Rhizobiaceae</taxon>
        <taxon>Rhizobium/Agrobacterium group</taxon>
        <taxon>Rhizobium</taxon>
    </lineage>
</organism>
<evidence type="ECO:0000313" key="8">
    <source>
        <dbReference type="Proteomes" id="UP000068164"/>
    </source>
</evidence>
<dbReference type="PANTHER" id="PTHR33514:SF13">
    <property type="entry name" value="PROTEIN ABCI12, CHLOROPLASTIC"/>
    <property type="match status" value="1"/>
</dbReference>
<keyword evidence="3 6" id="KW-0812">Transmembrane</keyword>
<evidence type="ECO:0000256" key="5">
    <source>
        <dbReference type="ARBA" id="ARBA00023136"/>
    </source>
</evidence>
<feature type="transmembrane region" description="Helical" evidence="6">
    <location>
        <begin position="92"/>
        <end position="115"/>
    </location>
</feature>
<evidence type="ECO:0000313" key="7">
    <source>
        <dbReference type="EMBL" id="KWV52750.1"/>
    </source>
</evidence>
<proteinExistence type="inferred from homology"/>
<reference evidence="7 8" key="1">
    <citation type="submission" date="2015-11" db="EMBL/GenBank/DDBJ databases">
        <title>Draft Genome Sequence of the Strain BR 10423 (Rhizobium sp.) isolated from nodules of Mimosa pudica.</title>
        <authorList>
            <person name="Barauna A.C."/>
            <person name="Zilli J.E."/>
            <person name="Simoes-Araujo J.L."/>
            <person name="Reis V.M."/>
            <person name="James E.K."/>
            <person name="Reis F.B.Jr."/>
            <person name="Rouws L.F."/>
            <person name="Passos S.R."/>
            <person name="Gois S.R."/>
        </authorList>
    </citation>
    <scope>NUCLEOTIDE SEQUENCE [LARGE SCALE GENOMIC DNA]</scope>
    <source>
        <strain evidence="7 8">BR10423</strain>
    </source>
</reference>
<keyword evidence="8" id="KW-1185">Reference proteome</keyword>
<name>A0A109JPI9_9HYPH</name>
<comment type="similarity">
    <text evidence="2">Belongs to the CbiQ family.</text>
</comment>